<dbReference type="WBParaSite" id="PSAMB.scaffold698size43521.g8076.t1">
    <property type="protein sequence ID" value="PSAMB.scaffold698size43521.g8076.t1"/>
    <property type="gene ID" value="PSAMB.scaffold698size43521.g8076"/>
</dbReference>
<dbReference type="PANTHER" id="PTHR22961">
    <property type="entry name" value="SER/THR PROTEIN KINASE-TRB"/>
    <property type="match status" value="1"/>
</dbReference>
<organism evidence="1 2">
    <name type="scientific">Plectus sambesii</name>
    <dbReference type="NCBI Taxonomy" id="2011161"/>
    <lineage>
        <taxon>Eukaryota</taxon>
        <taxon>Metazoa</taxon>
        <taxon>Ecdysozoa</taxon>
        <taxon>Nematoda</taxon>
        <taxon>Chromadorea</taxon>
        <taxon>Plectida</taxon>
        <taxon>Plectina</taxon>
        <taxon>Plectoidea</taxon>
        <taxon>Plectidae</taxon>
        <taxon>Plectus</taxon>
    </lineage>
</organism>
<dbReference type="GO" id="GO:0005634">
    <property type="term" value="C:nucleus"/>
    <property type="evidence" value="ECO:0007669"/>
    <property type="project" value="TreeGrafter"/>
</dbReference>
<reference evidence="2" key="1">
    <citation type="submission" date="2022-11" db="UniProtKB">
        <authorList>
            <consortium name="WormBaseParasite"/>
        </authorList>
    </citation>
    <scope>IDENTIFICATION</scope>
</reference>
<name>A0A914X6U8_9BILA</name>
<protein>
    <submittedName>
        <fullName evidence="2">Uncharacterized protein</fullName>
    </submittedName>
</protein>
<dbReference type="GO" id="GO:0032436">
    <property type="term" value="P:positive regulation of proteasomal ubiquitin-dependent protein catabolic process"/>
    <property type="evidence" value="ECO:0007669"/>
    <property type="project" value="TreeGrafter"/>
</dbReference>
<evidence type="ECO:0000313" key="1">
    <source>
        <dbReference type="Proteomes" id="UP000887566"/>
    </source>
</evidence>
<dbReference type="GO" id="GO:0031434">
    <property type="term" value="F:mitogen-activated protein kinase kinase binding"/>
    <property type="evidence" value="ECO:0007669"/>
    <property type="project" value="TreeGrafter"/>
</dbReference>
<dbReference type="PANTHER" id="PTHR22961:SF13">
    <property type="entry name" value="TRIBBLES"/>
    <property type="match status" value="1"/>
</dbReference>
<dbReference type="InterPro" id="IPR011009">
    <property type="entry name" value="Kinase-like_dom_sf"/>
</dbReference>
<proteinExistence type="predicted"/>
<keyword evidence="1" id="KW-1185">Reference proteome</keyword>
<dbReference type="InterPro" id="IPR024104">
    <property type="entry name" value="Tribbles/Ser_Thr_kinase_40"/>
</dbReference>
<accession>A0A914X6U8</accession>
<dbReference type="Gene3D" id="1.10.510.10">
    <property type="entry name" value="Transferase(Phosphotransferase) domain 1"/>
    <property type="match status" value="1"/>
</dbReference>
<sequence>RIRAGHFAIPADAAVSYPARALIHGLLRRDPLERPSAEALLALPWLAAKDSTVSAASVVVVQTVRGRKGVVLTNNAEDQLVPSVDLDQLFAQVAPPLPSSSPNPTAE</sequence>
<dbReference type="SUPFAM" id="SSF56112">
    <property type="entry name" value="Protein kinase-like (PK-like)"/>
    <property type="match status" value="1"/>
</dbReference>
<evidence type="ECO:0000313" key="2">
    <source>
        <dbReference type="WBParaSite" id="PSAMB.scaffold698size43521.g8076.t1"/>
    </source>
</evidence>
<dbReference type="Proteomes" id="UP000887566">
    <property type="component" value="Unplaced"/>
</dbReference>
<dbReference type="AlphaFoldDB" id="A0A914X6U8"/>